<dbReference type="Pfam" id="PF25496">
    <property type="entry name" value="URGCP"/>
    <property type="match status" value="1"/>
</dbReference>
<dbReference type="InterPro" id="IPR027417">
    <property type="entry name" value="P-loop_NTPase"/>
</dbReference>
<evidence type="ECO:0000313" key="4">
    <source>
        <dbReference type="RefSeq" id="XP_072832993.1"/>
    </source>
</evidence>
<dbReference type="SUPFAM" id="SSF52540">
    <property type="entry name" value="P-loop containing nucleoside triphosphate hydrolases"/>
    <property type="match status" value="1"/>
</dbReference>
<dbReference type="PANTHER" id="PTHR14819:SF9">
    <property type="entry name" value="UP-REGULATOR OF CELL PROLIFERATION-LIKE"/>
    <property type="match status" value="1"/>
</dbReference>
<dbReference type="Pfam" id="PF25683">
    <property type="entry name" value="URGCP_GTPase"/>
    <property type="match status" value="1"/>
</dbReference>
<protein>
    <submittedName>
        <fullName evidence="4">Up-regulator of cell proliferation-like</fullName>
    </submittedName>
</protein>
<dbReference type="Gene3D" id="3.40.50.300">
    <property type="entry name" value="P-loop containing nucleotide triphosphate hydrolases"/>
    <property type="match status" value="1"/>
</dbReference>
<comment type="similarity">
    <text evidence="1">Belongs to the TRAFAC class dynamin-like GTPase superfamily. Very large inducible GTPase (VLIG) family.</text>
</comment>
<feature type="domain" description="VLIG-type G" evidence="2">
    <location>
        <begin position="242"/>
        <end position="487"/>
    </location>
</feature>
<organism evidence="3 4">
    <name type="scientific">Pogona vitticeps</name>
    <name type="common">central bearded dragon</name>
    <dbReference type="NCBI Taxonomy" id="103695"/>
    <lineage>
        <taxon>Eukaryota</taxon>
        <taxon>Metazoa</taxon>
        <taxon>Chordata</taxon>
        <taxon>Craniata</taxon>
        <taxon>Vertebrata</taxon>
        <taxon>Euteleostomi</taxon>
        <taxon>Lepidosauria</taxon>
        <taxon>Squamata</taxon>
        <taxon>Bifurcata</taxon>
        <taxon>Unidentata</taxon>
        <taxon>Episquamata</taxon>
        <taxon>Toxicofera</taxon>
        <taxon>Iguania</taxon>
        <taxon>Acrodonta</taxon>
        <taxon>Agamidae</taxon>
        <taxon>Amphibolurinae</taxon>
        <taxon>Pogona</taxon>
    </lineage>
</organism>
<gene>
    <name evidence="4" type="primary">LOC140701333</name>
</gene>
<dbReference type="GeneID" id="140701333"/>
<dbReference type="InterPro" id="IPR052986">
    <property type="entry name" value="VLIG_GTPase"/>
</dbReference>
<dbReference type="InterPro" id="IPR030383">
    <property type="entry name" value="G_VLIG_dom"/>
</dbReference>
<dbReference type="PROSITE" id="PS51717">
    <property type="entry name" value="G_VLIG"/>
    <property type="match status" value="1"/>
</dbReference>
<keyword evidence="3" id="KW-1185">Reference proteome</keyword>
<reference evidence="4" key="1">
    <citation type="submission" date="2025-08" db="UniProtKB">
        <authorList>
            <consortium name="RefSeq"/>
        </authorList>
    </citation>
    <scope>IDENTIFICATION</scope>
</reference>
<dbReference type="RefSeq" id="XP_072832993.1">
    <property type="nucleotide sequence ID" value="XM_072976892.1"/>
</dbReference>
<evidence type="ECO:0000256" key="1">
    <source>
        <dbReference type="ARBA" id="ARBA00006828"/>
    </source>
</evidence>
<dbReference type="InterPro" id="IPR057365">
    <property type="entry name" value="URGCP"/>
</dbReference>
<sequence length="503" mass="57022">MAEFVKKLQSRVHKTISSHPEQIAVQGMAAVSYGLAILVDEDSEECQNARRRAKKVTENIKDVANYRRETLKFQEYLLKNQAEAEKEMHRMESPKWGSRLLALHKQMNTYDLTSGLSDFFSNLQSAEKHYFLKWMKFYLDRISQMHLAKLERHSKEKQTSAASLGVEHFMRELGQVYEAKHLTIKEGKSGKNLSQLVDLPKITADLMLEGFTLELFDEDVSNTPLQWISDVLTELHNKLEGQSKIMVITVLGVQGTEKSTLLNTMFGLQFAVNRGQYGRSASVAFLKVTEDLADDLGCDAILVIDTEGLTSPAMVKVEGAYLRNINNLATLVAGLTDITIVNITRENTTEIKDVFQMVACAFLERKMTGQKPNCQFVHQNVNSGWAVIQKLLDRRQLLEQLDGMIQAAAKAYKVKRNVRFSDIMDYDSGTNNWCIPSLWQGVPPMAQINRGYSENVSELKKYLFKIIKSRSHKNPPKDIPQLIECFRNLDAIKMIKSASEVGS</sequence>
<proteinExistence type="inferred from homology"/>
<name>A0ABM5EIM6_9SAUR</name>
<evidence type="ECO:0000259" key="2">
    <source>
        <dbReference type="PROSITE" id="PS51717"/>
    </source>
</evidence>
<dbReference type="PANTHER" id="PTHR14819">
    <property type="entry name" value="GTP-BINDING"/>
    <property type="match status" value="1"/>
</dbReference>
<evidence type="ECO:0000313" key="3">
    <source>
        <dbReference type="Proteomes" id="UP001652642"/>
    </source>
</evidence>
<accession>A0ABM5EIM6</accession>
<dbReference type="Proteomes" id="UP001652642">
    <property type="component" value="Chromosome 6"/>
</dbReference>